<dbReference type="SMART" id="SM00421">
    <property type="entry name" value="HTH_LUXR"/>
    <property type="match status" value="1"/>
</dbReference>
<dbReference type="RefSeq" id="WP_135285526.1">
    <property type="nucleotide sequence ID" value="NZ_SMLL01000004.1"/>
</dbReference>
<dbReference type="PANTHER" id="PTHR44688:SF16">
    <property type="entry name" value="DNA-BINDING TRANSCRIPTIONAL ACTIVATOR DEVR_DOSR"/>
    <property type="match status" value="1"/>
</dbReference>
<dbReference type="NCBIfam" id="TIGR03020">
    <property type="entry name" value="EpsA"/>
    <property type="match status" value="1"/>
</dbReference>
<dbReference type="EMBL" id="SMLL01000004">
    <property type="protein sequence ID" value="TFY99984.1"/>
    <property type="molecule type" value="Genomic_DNA"/>
</dbReference>
<dbReference type="CDD" id="cd06170">
    <property type="entry name" value="LuxR_C_like"/>
    <property type="match status" value="1"/>
</dbReference>
<dbReference type="PANTHER" id="PTHR44688">
    <property type="entry name" value="DNA-BINDING TRANSCRIPTIONAL ACTIVATOR DEVR_DOSR"/>
    <property type="match status" value="1"/>
</dbReference>
<evidence type="ECO:0000259" key="4">
    <source>
        <dbReference type="PROSITE" id="PS50043"/>
    </source>
</evidence>
<reference evidence="5 6" key="1">
    <citation type="submission" date="2019-03" db="EMBL/GenBank/DDBJ databases">
        <title>Ramlibacter rhizophilus CCTCC AB2015357, whole genome shotgun sequence.</title>
        <authorList>
            <person name="Zhang X."/>
            <person name="Feng G."/>
            <person name="Zhu H."/>
        </authorList>
    </citation>
    <scope>NUCLEOTIDE SEQUENCE [LARGE SCALE GENOMIC DNA]</scope>
    <source>
        <strain evidence="5 6">CCTCC AB2015357</strain>
    </source>
</reference>
<dbReference type="InterPro" id="IPR016032">
    <property type="entry name" value="Sig_transdc_resp-reg_C-effctor"/>
</dbReference>
<dbReference type="AlphaFoldDB" id="A0A4Z0BPK2"/>
<dbReference type="InterPro" id="IPR000792">
    <property type="entry name" value="Tscrpt_reg_LuxR_C"/>
</dbReference>
<gene>
    <name evidence="5" type="ORF">EZ242_12715</name>
</gene>
<dbReference type="OrthoDB" id="135231at2"/>
<sequence>MNDLLDMPVAQSPHAAAFLRVATRGAALSTHADLWRWLRDDVQALLPHELLLVAWGDFQSPEVQVDLVSSLPGLRTHECRPARLMPLVNYLRDCWVAARHGACRVDLRGCAELFGAAAAGWPAGQSLAGMRSAVVHGTRDPRTGAERIFAALSEQAHASEGAPAMLRLLMPFIDLALRAMPAAPSRQQRFERGELDALVGPLGTLSERERQIMVWVAMGKTNPEIGCILRISEFTVKNHMKSIFTKLDVTNRAQAVAKLTRMSGAYA</sequence>
<protein>
    <submittedName>
        <fullName evidence="5">Helix-turn-helix transcriptional regulator</fullName>
    </submittedName>
</protein>
<dbReference type="InterPro" id="IPR036388">
    <property type="entry name" value="WH-like_DNA-bd_sf"/>
</dbReference>
<comment type="caution">
    <text evidence="5">The sequence shown here is derived from an EMBL/GenBank/DDBJ whole genome shotgun (WGS) entry which is preliminary data.</text>
</comment>
<accession>A0A4Z0BPK2</accession>
<dbReference type="Proteomes" id="UP000297564">
    <property type="component" value="Unassembled WGS sequence"/>
</dbReference>
<feature type="domain" description="HTH luxR-type" evidence="4">
    <location>
        <begin position="198"/>
        <end position="263"/>
    </location>
</feature>
<dbReference type="PROSITE" id="PS50043">
    <property type="entry name" value="HTH_LUXR_2"/>
    <property type="match status" value="1"/>
</dbReference>
<dbReference type="Pfam" id="PF00196">
    <property type="entry name" value="GerE"/>
    <property type="match status" value="1"/>
</dbReference>
<evidence type="ECO:0000256" key="1">
    <source>
        <dbReference type="ARBA" id="ARBA00023015"/>
    </source>
</evidence>
<dbReference type="Gene3D" id="1.10.10.10">
    <property type="entry name" value="Winged helix-like DNA-binding domain superfamily/Winged helix DNA-binding domain"/>
    <property type="match status" value="1"/>
</dbReference>
<dbReference type="InterPro" id="IPR017470">
    <property type="entry name" value="Tscrpt_reg_EpsA"/>
</dbReference>
<evidence type="ECO:0000313" key="5">
    <source>
        <dbReference type="EMBL" id="TFY99984.1"/>
    </source>
</evidence>
<dbReference type="PROSITE" id="PS00622">
    <property type="entry name" value="HTH_LUXR_1"/>
    <property type="match status" value="1"/>
</dbReference>
<name>A0A4Z0BPK2_9BURK</name>
<organism evidence="5 6">
    <name type="scientific">Ramlibacter rhizophilus</name>
    <dbReference type="NCBI Taxonomy" id="1781167"/>
    <lineage>
        <taxon>Bacteria</taxon>
        <taxon>Pseudomonadati</taxon>
        <taxon>Pseudomonadota</taxon>
        <taxon>Betaproteobacteria</taxon>
        <taxon>Burkholderiales</taxon>
        <taxon>Comamonadaceae</taxon>
        <taxon>Ramlibacter</taxon>
    </lineage>
</organism>
<keyword evidence="2" id="KW-0238">DNA-binding</keyword>
<evidence type="ECO:0000313" key="6">
    <source>
        <dbReference type="Proteomes" id="UP000297564"/>
    </source>
</evidence>
<dbReference type="PRINTS" id="PR00038">
    <property type="entry name" value="HTHLUXR"/>
</dbReference>
<dbReference type="GO" id="GO:0006355">
    <property type="term" value="P:regulation of DNA-templated transcription"/>
    <property type="evidence" value="ECO:0007669"/>
    <property type="project" value="InterPro"/>
</dbReference>
<keyword evidence="3" id="KW-0804">Transcription</keyword>
<evidence type="ECO:0000256" key="3">
    <source>
        <dbReference type="ARBA" id="ARBA00023163"/>
    </source>
</evidence>
<proteinExistence type="predicted"/>
<keyword evidence="6" id="KW-1185">Reference proteome</keyword>
<keyword evidence="1" id="KW-0805">Transcription regulation</keyword>
<evidence type="ECO:0000256" key="2">
    <source>
        <dbReference type="ARBA" id="ARBA00023125"/>
    </source>
</evidence>
<dbReference type="SUPFAM" id="SSF46894">
    <property type="entry name" value="C-terminal effector domain of the bipartite response regulators"/>
    <property type="match status" value="1"/>
</dbReference>
<dbReference type="GO" id="GO:0003677">
    <property type="term" value="F:DNA binding"/>
    <property type="evidence" value="ECO:0007669"/>
    <property type="project" value="UniProtKB-KW"/>
</dbReference>